<dbReference type="GO" id="GO:0085020">
    <property type="term" value="P:protein K6-linked ubiquitination"/>
    <property type="evidence" value="ECO:0007669"/>
    <property type="project" value="TreeGrafter"/>
</dbReference>
<keyword evidence="2 9" id="KW-0328">Glycosyltransferase</keyword>
<evidence type="ECO:0000313" key="11">
    <source>
        <dbReference type="EMBL" id="CAF3840814.1"/>
    </source>
</evidence>
<gene>
    <name evidence="10" type="ORF">JYZ213_LOCUS9056</name>
    <name evidence="11" type="ORF">OXD698_LOCUS20662</name>
</gene>
<dbReference type="GO" id="GO:0004842">
    <property type="term" value="F:ubiquitin-protein transferase activity"/>
    <property type="evidence" value="ECO:0007669"/>
    <property type="project" value="TreeGrafter"/>
</dbReference>
<keyword evidence="4" id="KW-0548">Nucleotidyltransferase</keyword>
<proteinExistence type="inferred from homology"/>
<evidence type="ECO:0000256" key="6">
    <source>
        <dbReference type="ARBA" id="ARBA00023043"/>
    </source>
</evidence>
<dbReference type="Gene3D" id="1.25.40.20">
    <property type="entry name" value="Ankyrin repeat-containing domain"/>
    <property type="match status" value="1"/>
</dbReference>
<comment type="similarity">
    <text evidence="1 9">Belongs to the Arg-specific ADP-ribosyltransferase family.</text>
</comment>
<evidence type="ECO:0000256" key="8">
    <source>
        <dbReference type="PROSITE-ProRule" id="PRU00023"/>
    </source>
</evidence>
<evidence type="ECO:0000256" key="1">
    <source>
        <dbReference type="ARBA" id="ARBA00009558"/>
    </source>
</evidence>
<dbReference type="EC" id="2.4.2.31" evidence="9"/>
<sequence length="342" mass="39369">MAASNVSELYLACRNGDIESVERQLRNTPLESLSRLEPNGSTCLHAASYYGHKEIVRRLLERGAYRRVINRYGCTPLDEAKTKEIAELFPRSTEAAKERFSDNPIQQPEWQFENDHAEAFARATHWGCIKDRGIKKTVKKIRAANVLVNNGEPSYQIVQNYFDEAIKTGNPIFLLRAYTTESQFYKRLNREMATGNRRQVYEKLCGKWTGHYTGIIVRNPVFEPYRFSGQTYRGMTITPSDYAQYKIGIALTNKSFQSTSKSWKIAKGFAYPSNPRPGTFPVILIFTITDRRSALSIDQLSDYQNEEEVLIVPGTLFIVTNINQDEIPYEIEVRQLEWTDEF</sequence>
<dbReference type="SMART" id="SM00248">
    <property type="entry name" value="ANK"/>
    <property type="match status" value="1"/>
</dbReference>
<dbReference type="GO" id="GO:0016779">
    <property type="term" value="F:nucleotidyltransferase activity"/>
    <property type="evidence" value="ECO:0007669"/>
    <property type="project" value="UniProtKB-KW"/>
</dbReference>
<keyword evidence="9" id="KW-0520">NAD</keyword>
<accession>A0A813X9Y7</accession>
<organism evidence="10 12">
    <name type="scientific">Adineta steineri</name>
    <dbReference type="NCBI Taxonomy" id="433720"/>
    <lineage>
        <taxon>Eukaryota</taxon>
        <taxon>Metazoa</taxon>
        <taxon>Spiralia</taxon>
        <taxon>Gnathifera</taxon>
        <taxon>Rotifera</taxon>
        <taxon>Eurotatoria</taxon>
        <taxon>Bdelloidea</taxon>
        <taxon>Adinetida</taxon>
        <taxon>Adinetidae</taxon>
        <taxon>Adineta</taxon>
    </lineage>
</organism>
<dbReference type="Gene3D" id="3.90.176.10">
    <property type="entry name" value="Toxin ADP-ribosyltransferase, Chain A, domain 1"/>
    <property type="match status" value="1"/>
</dbReference>
<evidence type="ECO:0000313" key="12">
    <source>
        <dbReference type="Proteomes" id="UP000663845"/>
    </source>
</evidence>
<dbReference type="InterPro" id="IPR036770">
    <property type="entry name" value="Ankyrin_rpt-contain_sf"/>
</dbReference>
<comment type="catalytic activity">
    <reaction evidence="7 9">
        <text>L-arginyl-[protein] + NAD(+) = N(omega)-(ADP-D-ribosyl)-L-arginyl-[protein] + nicotinamide + H(+)</text>
        <dbReference type="Rhea" id="RHEA:19149"/>
        <dbReference type="Rhea" id="RHEA-COMP:10532"/>
        <dbReference type="Rhea" id="RHEA-COMP:15087"/>
        <dbReference type="ChEBI" id="CHEBI:15378"/>
        <dbReference type="ChEBI" id="CHEBI:17154"/>
        <dbReference type="ChEBI" id="CHEBI:29965"/>
        <dbReference type="ChEBI" id="CHEBI:57540"/>
        <dbReference type="ChEBI" id="CHEBI:142554"/>
        <dbReference type="EC" id="2.4.2.31"/>
    </reaction>
</comment>
<dbReference type="Proteomes" id="UP000663845">
    <property type="component" value="Unassembled WGS sequence"/>
</dbReference>
<dbReference type="SUPFAM" id="SSF48403">
    <property type="entry name" value="Ankyrin repeat"/>
    <property type="match status" value="1"/>
</dbReference>
<evidence type="ECO:0000256" key="3">
    <source>
        <dbReference type="ARBA" id="ARBA00022679"/>
    </source>
</evidence>
<comment type="caution">
    <text evidence="10">The sequence shown here is derived from an EMBL/GenBank/DDBJ whole genome shotgun (WGS) entry which is preliminary data.</text>
</comment>
<evidence type="ECO:0000256" key="7">
    <source>
        <dbReference type="ARBA" id="ARBA00047597"/>
    </source>
</evidence>
<dbReference type="PROSITE" id="PS50088">
    <property type="entry name" value="ANK_REPEAT"/>
    <property type="match status" value="1"/>
</dbReference>
<reference evidence="10" key="1">
    <citation type="submission" date="2021-02" db="EMBL/GenBank/DDBJ databases">
        <authorList>
            <person name="Nowell W R."/>
        </authorList>
    </citation>
    <scope>NUCLEOTIDE SEQUENCE</scope>
</reference>
<keyword evidence="3 9" id="KW-0808">Transferase</keyword>
<evidence type="ECO:0000313" key="10">
    <source>
        <dbReference type="EMBL" id="CAF0872865.1"/>
    </source>
</evidence>
<dbReference type="Pfam" id="PF12796">
    <property type="entry name" value="Ank_2"/>
    <property type="match status" value="1"/>
</dbReference>
<dbReference type="PANTHER" id="PTHR24171:SF8">
    <property type="entry name" value="BRCA1-ASSOCIATED RING DOMAIN PROTEIN 1"/>
    <property type="match status" value="1"/>
</dbReference>
<dbReference type="GO" id="GO:0070531">
    <property type="term" value="C:BRCA1-A complex"/>
    <property type="evidence" value="ECO:0007669"/>
    <property type="project" value="TreeGrafter"/>
</dbReference>
<dbReference type="AlphaFoldDB" id="A0A813X9Y7"/>
<dbReference type="GO" id="GO:0106274">
    <property type="term" value="F:NAD+-protein-arginine ADP-ribosyltransferase activity"/>
    <property type="evidence" value="ECO:0007669"/>
    <property type="project" value="UniProtKB-EC"/>
</dbReference>
<dbReference type="EMBL" id="CAJOAZ010001654">
    <property type="protein sequence ID" value="CAF3840814.1"/>
    <property type="molecule type" value="Genomic_DNA"/>
</dbReference>
<dbReference type="InterPro" id="IPR002110">
    <property type="entry name" value="Ankyrin_rpt"/>
</dbReference>
<protein>
    <recommendedName>
        <fullName evidence="9">NAD(P)(+)--arginine ADP-ribosyltransferase</fullName>
        <ecNumber evidence="9">2.4.2.31</ecNumber>
    </recommendedName>
    <alternativeName>
        <fullName evidence="9">Mono(ADP-ribosyl)transferase</fullName>
    </alternativeName>
</protein>
<dbReference type="PANTHER" id="PTHR24171">
    <property type="entry name" value="ANKYRIN REPEAT DOMAIN-CONTAINING PROTEIN 39-RELATED"/>
    <property type="match status" value="1"/>
</dbReference>
<dbReference type="InterPro" id="IPR000768">
    <property type="entry name" value="ART"/>
</dbReference>
<keyword evidence="9" id="KW-0521">NADP</keyword>
<evidence type="ECO:0000256" key="2">
    <source>
        <dbReference type="ARBA" id="ARBA00022676"/>
    </source>
</evidence>
<feature type="repeat" description="ANK" evidence="8">
    <location>
        <begin position="39"/>
        <end position="71"/>
    </location>
</feature>
<dbReference type="Proteomes" id="UP000663844">
    <property type="component" value="Unassembled WGS sequence"/>
</dbReference>
<evidence type="ECO:0000256" key="4">
    <source>
        <dbReference type="ARBA" id="ARBA00022695"/>
    </source>
</evidence>
<dbReference type="PROSITE" id="PS50297">
    <property type="entry name" value="ANK_REP_REGION"/>
    <property type="match status" value="1"/>
</dbReference>
<keyword evidence="5" id="KW-0677">Repeat</keyword>
<dbReference type="SUPFAM" id="SSF56399">
    <property type="entry name" value="ADP-ribosylation"/>
    <property type="match status" value="1"/>
</dbReference>
<keyword evidence="6 8" id="KW-0040">ANK repeat</keyword>
<dbReference type="Pfam" id="PF01129">
    <property type="entry name" value="ART"/>
    <property type="match status" value="1"/>
</dbReference>
<dbReference type="GO" id="GO:0031436">
    <property type="term" value="C:BRCA1-BARD1 complex"/>
    <property type="evidence" value="ECO:0007669"/>
    <property type="project" value="TreeGrafter"/>
</dbReference>
<dbReference type="EMBL" id="CAJNOG010000063">
    <property type="protein sequence ID" value="CAF0872865.1"/>
    <property type="molecule type" value="Genomic_DNA"/>
</dbReference>
<evidence type="ECO:0000256" key="5">
    <source>
        <dbReference type="ARBA" id="ARBA00022737"/>
    </source>
</evidence>
<name>A0A813X9Y7_9BILA</name>
<evidence type="ECO:0000256" key="9">
    <source>
        <dbReference type="RuleBase" id="RU361228"/>
    </source>
</evidence>